<keyword evidence="5" id="KW-0804">Transcription</keyword>
<dbReference type="GO" id="GO:0000976">
    <property type="term" value="F:transcription cis-regulatory region binding"/>
    <property type="evidence" value="ECO:0007669"/>
    <property type="project" value="TreeGrafter"/>
</dbReference>
<dbReference type="GO" id="GO:0045944">
    <property type="term" value="P:positive regulation of transcription by RNA polymerase II"/>
    <property type="evidence" value="ECO:0007669"/>
    <property type="project" value="TreeGrafter"/>
</dbReference>
<dbReference type="AlphaFoldDB" id="A0A175VXX3"/>
<evidence type="ECO:0000256" key="5">
    <source>
        <dbReference type="ARBA" id="ARBA00023163"/>
    </source>
</evidence>
<dbReference type="OrthoDB" id="4525710at2759"/>
<keyword evidence="2" id="KW-0862">Zinc</keyword>
<dbReference type="GO" id="GO:0003700">
    <property type="term" value="F:DNA-binding transcription factor activity"/>
    <property type="evidence" value="ECO:0007669"/>
    <property type="project" value="TreeGrafter"/>
</dbReference>
<dbReference type="GO" id="GO:0005634">
    <property type="term" value="C:nucleus"/>
    <property type="evidence" value="ECO:0007669"/>
    <property type="project" value="TreeGrafter"/>
</dbReference>
<name>A0A175VXX3_9PEZI</name>
<comment type="caution">
    <text evidence="7">The sequence shown here is derived from an EMBL/GenBank/DDBJ whole genome shotgun (WGS) entry which is preliminary data.</text>
</comment>
<sequence length="403" mass="45778">MSAPKWPLSDRGEAYLLRHFVEKLAVWLDLCDPNRSFEYIVPQRARSNPILLNAIFALSARHLCKTRTRDFDQCALYYNEACLEDLRNTVGCGWSENIFAAAIILQVVEEMNPPSDGKTKTTPALSQTGELPVKSLELKRKLREGHLCGVRTFVEQGNLTRGTLAAASFWVGLRQEIYRAVMVGRPVKLNLEHSLVDRCSLDEMLAEDDYAWANRAVVHCADVLNFCYSPESVGTKRWDECQLRRWVELDSWNQEWLQKKPASFCPVFQGHDSEPFQEIWYHRSCQVIGLQHHLLAKLFLLDHGLEKGAPVAANRDSVDECIRSSVREVCGIGLGNQWTPPSMFTACMAISAFGLKYFRAHPLELQAMLKILVDTHNDHGRPTKDVQSRIRRGMIDIKTGPPV</sequence>
<keyword evidence="6" id="KW-0539">Nucleus</keyword>
<keyword evidence="3" id="KW-0805">Transcription regulation</keyword>
<evidence type="ECO:0000256" key="1">
    <source>
        <dbReference type="ARBA" id="ARBA00004123"/>
    </source>
</evidence>
<evidence type="ECO:0000313" key="7">
    <source>
        <dbReference type="EMBL" id="KXX75594.1"/>
    </source>
</evidence>
<organism evidence="7 8">
    <name type="scientific">Madurella mycetomatis</name>
    <dbReference type="NCBI Taxonomy" id="100816"/>
    <lineage>
        <taxon>Eukaryota</taxon>
        <taxon>Fungi</taxon>
        <taxon>Dikarya</taxon>
        <taxon>Ascomycota</taxon>
        <taxon>Pezizomycotina</taxon>
        <taxon>Sordariomycetes</taxon>
        <taxon>Sordariomycetidae</taxon>
        <taxon>Sordariales</taxon>
        <taxon>Sordariales incertae sedis</taxon>
        <taxon>Madurella</taxon>
    </lineage>
</organism>
<dbReference type="Pfam" id="PF11951">
    <property type="entry name" value="Fungal_trans_2"/>
    <property type="match status" value="1"/>
</dbReference>
<gene>
    <name evidence="7" type="ORF">MMYC01_206559</name>
</gene>
<evidence type="ECO:0000256" key="3">
    <source>
        <dbReference type="ARBA" id="ARBA00023015"/>
    </source>
</evidence>
<dbReference type="EMBL" id="LCTW02000260">
    <property type="protein sequence ID" value="KXX75594.1"/>
    <property type="molecule type" value="Genomic_DNA"/>
</dbReference>
<dbReference type="PANTHER" id="PTHR37534">
    <property type="entry name" value="TRANSCRIPTIONAL ACTIVATOR PROTEIN UGA3"/>
    <property type="match status" value="1"/>
</dbReference>
<reference evidence="7 8" key="1">
    <citation type="journal article" date="2016" name="Genome Announc.">
        <title>Genome Sequence of Madurella mycetomatis mm55, Isolated from a Human Mycetoma Case in Sudan.</title>
        <authorList>
            <person name="Smit S."/>
            <person name="Derks M.F."/>
            <person name="Bervoets S."/>
            <person name="Fahal A."/>
            <person name="van Leeuwen W."/>
            <person name="van Belkum A."/>
            <person name="van de Sande W.W."/>
        </authorList>
    </citation>
    <scope>NUCLEOTIDE SEQUENCE [LARGE SCALE GENOMIC DNA]</scope>
    <source>
        <strain evidence="8">mm55</strain>
    </source>
</reference>
<proteinExistence type="predicted"/>
<evidence type="ECO:0000256" key="2">
    <source>
        <dbReference type="ARBA" id="ARBA00022833"/>
    </source>
</evidence>
<dbReference type="STRING" id="100816.A0A175VXX3"/>
<dbReference type="VEuPathDB" id="FungiDB:MMYC01_206559"/>
<evidence type="ECO:0000256" key="6">
    <source>
        <dbReference type="ARBA" id="ARBA00023242"/>
    </source>
</evidence>
<evidence type="ECO:0000313" key="8">
    <source>
        <dbReference type="Proteomes" id="UP000078237"/>
    </source>
</evidence>
<evidence type="ECO:0000256" key="4">
    <source>
        <dbReference type="ARBA" id="ARBA00023125"/>
    </source>
</evidence>
<dbReference type="InterPro" id="IPR021858">
    <property type="entry name" value="Fun_TF"/>
</dbReference>
<keyword evidence="4" id="KW-0238">DNA-binding</keyword>
<dbReference type="PANTHER" id="PTHR37534:SF2">
    <property type="entry name" value="N-ACETYLTRANSFERASE DOMAIN-CONTAINING PROTEIN"/>
    <property type="match status" value="1"/>
</dbReference>
<accession>A0A175VXX3</accession>
<comment type="subcellular location">
    <subcellularLocation>
        <location evidence="1">Nucleus</location>
    </subcellularLocation>
</comment>
<dbReference type="Proteomes" id="UP000078237">
    <property type="component" value="Unassembled WGS sequence"/>
</dbReference>
<protein>
    <submittedName>
        <fullName evidence="7">Uncharacterized protein</fullName>
    </submittedName>
</protein>
<keyword evidence="8" id="KW-1185">Reference proteome</keyword>